<dbReference type="PANTHER" id="PTHR30329:SF21">
    <property type="entry name" value="LIPOPROTEIN YIAD-RELATED"/>
    <property type="match status" value="1"/>
</dbReference>
<dbReference type="GO" id="GO:0009279">
    <property type="term" value="C:cell outer membrane"/>
    <property type="evidence" value="ECO:0007669"/>
    <property type="project" value="UniProtKB-SubCell"/>
</dbReference>
<dbReference type="PROSITE" id="PS51123">
    <property type="entry name" value="OMPA_2"/>
    <property type="match status" value="1"/>
</dbReference>
<dbReference type="Pfam" id="PF13568">
    <property type="entry name" value="OMP_b-brl_2"/>
    <property type="match status" value="1"/>
</dbReference>
<name>A0A5C7A881_9BACT</name>
<reference evidence="6 7" key="1">
    <citation type="submission" date="2019-08" db="EMBL/GenBank/DDBJ databases">
        <title>Genomes sequence of Algoriphagus aquimarinus ACAM450.</title>
        <authorList>
            <person name="Bowman J.P."/>
        </authorList>
    </citation>
    <scope>NUCLEOTIDE SEQUENCE [LARGE SCALE GENOMIC DNA]</scope>
    <source>
        <strain evidence="6 7">ACAM 450</strain>
    </source>
</reference>
<evidence type="ECO:0000256" key="3">
    <source>
        <dbReference type="ARBA" id="ARBA00023237"/>
    </source>
</evidence>
<dbReference type="OrthoDB" id="9805566at2"/>
<keyword evidence="3" id="KW-0998">Cell outer membrane</keyword>
<dbReference type="InterPro" id="IPR036737">
    <property type="entry name" value="OmpA-like_sf"/>
</dbReference>
<evidence type="ECO:0000256" key="4">
    <source>
        <dbReference type="PROSITE-ProRule" id="PRU00473"/>
    </source>
</evidence>
<dbReference type="SUPFAM" id="SSF103088">
    <property type="entry name" value="OmpA-like"/>
    <property type="match status" value="1"/>
</dbReference>
<dbReference type="Proteomes" id="UP000321935">
    <property type="component" value="Unassembled WGS sequence"/>
</dbReference>
<accession>A0A5C7A881</accession>
<evidence type="ECO:0000313" key="7">
    <source>
        <dbReference type="Proteomes" id="UP000321935"/>
    </source>
</evidence>
<evidence type="ECO:0000259" key="5">
    <source>
        <dbReference type="PROSITE" id="PS51123"/>
    </source>
</evidence>
<protein>
    <submittedName>
        <fullName evidence="6">OmpA family protein</fullName>
    </submittedName>
</protein>
<sequence>MKSTTYNNKGSRNAWSPNTFSVKALFFGALIFGAGTQFTLQAQQDQFTRPSWRFGVAAGANFNFNQGLTQQLNSSLTVPAGFNHGNGVGLFLGPVIEYHRPESRWGMMLQAGYDSRKSTFDQITTPCNCPADLSTDLSYLTVEPSLRFAPFKNNFYLYAGPRFAFNQTKGFTYQLGINPNFPDQAPTPAVNGEFSNTRQSLVSMQIGAGHDIQLSSQNRKVQTILSPFIAIQPYFGQNPRSSETWTLTTLRVGAALKFGKGRKIPVVAQVPAPPLVEPAVEFAVNSPKNNPGATSIIETFPIRNYVYFDAGSSTIPNRYVTLEKNQVKDFKADQLEVFAPKEPSGRANRQLMVYYNVLNILGDRMEKHPATTIKLAGSSEKGSQEGEKMAESVKTYLVNNWGIDGSRIATAGLTQPKIPSKKAGATRELDLLLADDRRVSIESSSPELLMEFKGGLDAPLKPVSLAEQEESYVTFDVDGAEDAFNSWALEVKDAQGKVQHFGPFTTDKVSLSGEEILGSKAEGEYTVTMVGQAKNGLTVRKETPVKVVHWTPPTNQEGNRYSVIYEFNDAKAIATYEKYLTDVVAAKIPNGGTVIIYGHTDSIGEEAYNLGLSQARANNVKSILEQSLLKAGITDVKFVVNEFGEDEKVSPFKNKFPEERAYNRTVIIDVIPAK</sequence>
<dbReference type="AlphaFoldDB" id="A0A5C7A881"/>
<dbReference type="PRINTS" id="PR01021">
    <property type="entry name" value="OMPADOMAIN"/>
</dbReference>
<dbReference type="PANTHER" id="PTHR30329">
    <property type="entry name" value="STATOR ELEMENT OF FLAGELLAR MOTOR COMPLEX"/>
    <property type="match status" value="1"/>
</dbReference>
<dbReference type="RefSeq" id="WP_146921110.1">
    <property type="nucleotide sequence ID" value="NZ_VORW01000028.1"/>
</dbReference>
<evidence type="ECO:0000313" key="6">
    <source>
        <dbReference type="EMBL" id="TXE02967.1"/>
    </source>
</evidence>
<dbReference type="InterPro" id="IPR050330">
    <property type="entry name" value="Bact_OuterMem_StrucFunc"/>
</dbReference>
<dbReference type="Gene3D" id="3.30.1330.60">
    <property type="entry name" value="OmpA-like domain"/>
    <property type="match status" value="1"/>
</dbReference>
<feature type="domain" description="OmpA-like" evidence="5">
    <location>
        <begin position="552"/>
        <end position="674"/>
    </location>
</feature>
<comment type="caution">
    <text evidence="6">The sequence shown here is derived from an EMBL/GenBank/DDBJ whole genome shotgun (WGS) entry which is preliminary data.</text>
</comment>
<organism evidence="6 7">
    <name type="scientific">Algoriphagus aquimarinus</name>
    <dbReference type="NCBI Taxonomy" id="237018"/>
    <lineage>
        <taxon>Bacteria</taxon>
        <taxon>Pseudomonadati</taxon>
        <taxon>Bacteroidota</taxon>
        <taxon>Cytophagia</taxon>
        <taxon>Cytophagales</taxon>
        <taxon>Cyclobacteriaceae</taxon>
        <taxon>Algoriphagus</taxon>
    </lineage>
</organism>
<comment type="subcellular location">
    <subcellularLocation>
        <location evidence="1">Cell outer membrane</location>
    </subcellularLocation>
</comment>
<evidence type="ECO:0000256" key="2">
    <source>
        <dbReference type="ARBA" id="ARBA00023136"/>
    </source>
</evidence>
<gene>
    <name evidence="6" type="ORF">ESV85_20945</name>
</gene>
<dbReference type="InterPro" id="IPR006664">
    <property type="entry name" value="OMP_bac"/>
</dbReference>
<dbReference type="InterPro" id="IPR025665">
    <property type="entry name" value="Beta-barrel_OMP_2"/>
</dbReference>
<dbReference type="EMBL" id="VORW01000028">
    <property type="protein sequence ID" value="TXE02967.1"/>
    <property type="molecule type" value="Genomic_DNA"/>
</dbReference>
<proteinExistence type="predicted"/>
<dbReference type="Pfam" id="PF00691">
    <property type="entry name" value="OmpA"/>
    <property type="match status" value="1"/>
</dbReference>
<keyword evidence="2 4" id="KW-0472">Membrane</keyword>
<dbReference type="CDD" id="cd07185">
    <property type="entry name" value="OmpA_C-like"/>
    <property type="match status" value="1"/>
</dbReference>
<dbReference type="InterPro" id="IPR006665">
    <property type="entry name" value="OmpA-like"/>
</dbReference>
<evidence type="ECO:0000256" key="1">
    <source>
        <dbReference type="ARBA" id="ARBA00004442"/>
    </source>
</evidence>